<dbReference type="InterPro" id="IPR011010">
    <property type="entry name" value="DNA_brk_join_enz"/>
</dbReference>
<feature type="domain" description="Core-binding (CB)" evidence="14">
    <location>
        <begin position="9"/>
        <end position="95"/>
    </location>
</feature>
<evidence type="ECO:0000313" key="15">
    <source>
        <dbReference type="EMBL" id="QPD05166.1"/>
    </source>
</evidence>
<dbReference type="Pfam" id="PF00589">
    <property type="entry name" value="Phage_integrase"/>
    <property type="match status" value="1"/>
</dbReference>
<evidence type="ECO:0000256" key="3">
    <source>
        <dbReference type="ARBA" id="ARBA00015810"/>
    </source>
</evidence>
<keyword evidence="9 11" id="KW-0233">DNA recombination</keyword>
<dbReference type="PROSITE" id="PS51900">
    <property type="entry name" value="CB"/>
    <property type="match status" value="1"/>
</dbReference>
<evidence type="ECO:0000259" key="14">
    <source>
        <dbReference type="PROSITE" id="PS51900"/>
    </source>
</evidence>
<dbReference type="InterPro" id="IPR011932">
    <property type="entry name" value="Recomb_XerD"/>
</dbReference>
<evidence type="ECO:0000256" key="5">
    <source>
        <dbReference type="ARBA" id="ARBA00022618"/>
    </source>
</evidence>
<evidence type="ECO:0000259" key="13">
    <source>
        <dbReference type="PROSITE" id="PS51898"/>
    </source>
</evidence>
<keyword evidence="5 11" id="KW-0132">Cell division</keyword>
<dbReference type="Gene3D" id="1.10.443.10">
    <property type="entry name" value="Intergrase catalytic core"/>
    <property type="match status" value="1"/>
</dbReference>
<gene>
    <name evidence="11" type="primary">xerD</name>
    <name evidence="15" type="ORF">Nkreftii_002940</name>
</gene>
<feature type="active site" evidence="11">
    <location>
        <position position="251"/>
    </location>
</feature>
<dbReference type="NCBIfam" id="NF001399">
    <property type="entry name" value="PRK00283.1"/>
    <property type="match status" value="1"/>
</dbReference>
<dbReference type="InterPro" id="IPR023009">
    <property type="entry name" value="Tyrosine_recombinase_XerC/XerD"/>
</dbReference>
<feature type="active site" evidence="11">
    <location>
        <position position="277"/>
    </location>
</feature>
<keyword evidence="10 11" id="KW-0131">Cell cycle</keyword>
<proteinExistence type="inferred from homology"/>
<feature type="active site" description="O-(3'-phospho-DNA)-tyrosine intermediate" evidence="11">
    <location>
        <position position="286"/>
    </location>
</feature>
<dbReference type="Pfam" id="PF02899">
    <property type="entry name" value="Phage_int_SAM_1"/>
    <property type="match status" value="1"/>
</dbReference>
<keyword evidence="6 11" id="KW-0159">Chromosome partition</keyword>
<evidence type="ECO:0000256" key="12">
    <source>
        <dbReference type="SAM" id="MobiDB-lite"/>
    </source>
</evidence>
<dbReference type="InterPro" id="IPR013762">
    <property type="entry name" value="Integrase-like_cat_sf"/>
</dbReference>
<dbReference type="GO" id="GO:0051301">
    <property type="term" value="P:cell division"/>
    <property type="evidence" value="ECO:0007669"/>
    <property type="project" value="UniProtKB-KW"/>
</dbReference>
<feature type="domain" description="Tyr recombinase" evidence="13">
    <location>
        <begin position="116"/>
        <end position="299"/>
    </location>
</feature>
<keyword evidence="7 11" id="KW-0229">DNA integration</keyword>
<name>A0A7S8FG88_9BACT</name>
<dbReference type="KEGG" id="nkf:Nkreftii_002940"/>
<protein>
    <recommendedName>
        <fullName evidence="3 11">Tyrosine recombinase XerD</fullName>
    </recommendedName>
</protein>
<evidence type="ECO:0000256" key="6">
    <source>
        <dbReference type="ARBA" id="ARBA00022829"/>
    </source>
</evidence>
<evidence type="ECO:0000256" key="4">
    <source>
        <dbReference type="ARBA" id="ARBA00022490"/>
    </source>
</evidence>
<dbReference type="CDD" id="cd00798">
    <property type="entry name" value="INT_XerDC_C"/>
    <property type="match status" value="1"/>
</dbReference>
<dbReference type="EMBL" id="CP047423">
    <property type="protein sequence ID" value="QPD05166.1"/>
    <property type="molecule type" value="Genomic_DNA"/>
</dbReference>
<reference evidence="15 16" key="1">
    <citation type="journal article" date="2020" name="ISME J.">
        <title>Enrichment and physiological characterization of a novel comammox Nitrospira indicates ammonium inhibition of complete nitrification.</title>
        <authorList>
            <person name="Sakoula D."/>
            <person name="Koch H."/>
            <person name="Frank J."/>
            <person name="Jetten M.S.M."/>
            <person name="van Kessel M.A.H.J."/>
            <person name="Lucker S."/>
        </authorList>
    </citation>
    <scope>NUCLEOTIDE SEQUENCE [LARGE SCALE GENOMIC DNA]</scope>
    <source>
        <strain evidence="15">Comreactor17</strain>
    </source>
</reference>
<dbReference type="Proteomes" id="UP000593737">
    <property type="component" value="Chromosome"/>
</dbReference>
<dbReference type="GO" id="GO:0006313">
    <property type="term" value="P:DNA transposition"/>
    <property type="evidence" value="ECO:0007669"/>
    <property type="project" value="UniProtKB-UniRule"/>
</dbReference>
<dbReference type="GO" id="GO:0003677">
    <property type="term" value="F:DNA binding"/>
    <property type="evidence" value="ECO:0007669"/>
    <property type="project" value="UniProtKB-UniRule"/>
</dbReference>
<dbReference type="InterPro" id="IPR010998">
    <property type="entry name" value="Integrase_recombinase_N"/>
</dbReference>
<evidence type="ECO:0000256" key="2">
    <source>
        <dbReference type="ARBA" id="ARBA00010450"/>
    </source>
</evidence>
<sequence>MTTDHSSVLLLDPLVERYLNRLRVEGGLATNTLESYRRDLFRMQRYLLRHRLNMSAAVPPHIIRSFLASLKQEALAASSVARMLSAMRGWYRFLVCEKILKANPLRDVATARRSVRLPKTLTLQEVTALLEAPIRDRAEDRRDRVIVELLYASGLRVSELVGLTVAQIDLDLGCLRVMGKGGKERVAPMGETARDLLVEYLEQVRPTLMKRRSSRHVFVSRRGHELTRQGCWKLLALRARRAGIFKPISPHMLRHSFATHLLEGGADLRVVQTMLGHADIATTQIYTHVDRRRLKHVHRQFFPRQLSHPRSDGERKMRRQQ</sequence>
<dbReference type="HAMAP" id="MF_01808">
    <property type="entry name" value="Recomb_XerC_XerD"/>
    <property type="match status" value="1"/>
</dbReference>
<dbReference type="PANTHER" id="PTHR30349:SF81">
    <property type="entry name" value="TYROSINE RECOMBINASE XERC"/>
    <property type="match status" value="1"/>
</dbReference>
<evidence type="ECO:0000256" key="8">
    <source>
        <dbReference type="ARBA" id="ARBA00023125"/>
    </source>
</evidence>
<dbReference type="InterPro" id="IPR004107">
    <property type="entry name" value="Integrase_SAM-like_N"/>
</dbReference>
<dbReference type="InterPro" id="IPR044068">
    <property type="entry name" value="CB"/>
</dbReference>
<dbReference type="SUPFAM" id="SSF56349">
    <property type="entry name" value="DNA breaking-rejoining enzymes"/>
    <property type="match status" value="1"/>
</dbReference>
<dbReference type="InterPro" id="IPR002104">
    <property type="entry name" value="Integrase_catalytic"/>
</dbReference>
<dbReference type="NCBIfam" id="TIGR02225">
    <property type="entry name" value="recomb_XerD"/>
    <property type="match status" value="1"/>
</dbReference>
<dbReference type="SUPFAM" id="SSF47823">
    <property type="entry name" value="lambda integrase-like, N-terminal domain"/>
    <property type="match status" value="1"/>
</dbReference>
<comment type="function">
    <text evidence="11">Site-specific tyrosine recombinase, which acts by catalyzing the cutting and rejoining of the recombining DNA molecules. The XerC-XerD complex is essential to convert dimers of the bacterial chromosome into monomers to permit their segregation at cell division. It also contributes to the segregational stability of plasmids.</text>
</comment>
<evidence type="ECO:0000256" key="11">
    <source>
        <dbReference type="HAMAP-Rule" id="MF_01807"/>
    </source>
</evidence>
<dbReference type="Gene3D" id="1.10.150.130">
    <property type="match status" value="1"/>
</dbReference>
<dbReference type="InterPro" id="IPR050090">
    <property type="entry name" value="Tyrosine_recombinase_XerCD"/>
</dbReference>
<feature type="active site" evidence="11">
    <location>
        <position position="156"/>
    </location>
</feature>
<evidence type="ECO:0000256" key="10">
    <source>
        <dbReference type="ARBA" id="ARBA00023306"/>
    </source>
</evidence>
<dbReference type="GO" id="GO:0005737">
    <property type="term" value="C:cytoplasm"/>
    <property type="evidence" value="ECO:0007669"/>
    <property type="project" value="UniProtKB-SubCell"/>
</dbReference>
<dbReference type="GO" id="GO:0009037">
    <property type="term" value="F:tyrosine-based site-specific recombinase activity"/>
    <property type="evidence" value="ECO:0007669"/>
    <property type="project" value="UniProtKB-UniRule"/>
</dbReference>
<comment type="subcellular location">
    <subcellularLocation>
        <location evidence="1 11">Cytoplasm</location>
    </subcellularLocation>
</comment>
<feature type="region of interest" description="Disordered" evidence="12">
    <location>
        <begin position="301"/>
        <end position="321"/>
    </location>
</feature>
<organism evidence="15 16">
    <name type="scientific">Candidatus Nitrospira kreftii</name>
    <dbReference type="NCBI Taxonomy" id="2652173"/>
    <lineage>
        <taxon>Bacteria</taxon>
        <taxon>Pseudomonadati</taxon>
        <taxon>Nitrospirota</taxon>
        <taxon>Nitrospiria</taxon>
        <taxon>Nitrospirales</taxon>
        <taxon>Nitrospiraceae</taxon>
        <taxon>Nitrospira</taxon>
    </lineage>
</organism>
<dbReference type="AlphaFoldDB" id="A0A7S8FG88"/>
<dbReference type="GO" id="GO:0007059">
    <property type="term" value="P:chromosome segregation"/>
    <property type="evidence" value="ECO:0007669"/>
    <property type="project" value="UniProtKB-UniRule"/>
</dbReference>
<dbReference type="PANTHER" id="PTHR30349">
    <property type="entry name" value="PHAGE INTEGRASE-RELATED"/>
    <property type="match status" value="1"/>
</dbReference>
<comment type="subunit">
    <text evidence="11">Forms a cyclic heterotetrameric complex composed of two molecules of XerC and two molecules of XerD.</text>
</comment>
<evidence type="ECO:0000256" key="1">
    <source>
        <dbReference type="ARBA" id="ARBA00004496"/>
    </source>
</evidence>
<dbReference type="PROSITE" id="PS51898">
    <property type="entry name" value="TYR_RECOMBINASE"/>
    <property type="match status" value="1"/>
</dbReference>
<keyword evidence="8 11" id="KW-0238">DNA-binding</keyword>
<keyword evidence="4 11" id="KW-0963">Cytoplasm</keyword>
<comment type="similarity">
    <text evidence="2 11">Belongs to the 'phage' integrase family. XerD subfamily.</text>
</comment>
<accession>A0A7S8FG88</accession>
<evidence type="ECO:0000256" key="7">
    <source>
        <dbReference type="ARBA" id="ARBA00022908"/>
    </source>
</evidence>
<dbReference type="HAMAP" id="MF_01807">
    <property type="entry name" value="Recomb_XerD"/>
    <property type="match status" value="1"/>
</dbReference>
<feature type="active site" evidence="11">
    <location>
        <position position="254"/>
    </location>
</feature>
<evidence type="ECO:0000256" key="9">
    <source>
        <dbReference type="ARBA" id="ARBA00023172"/>
    </source>
</evidence>
<feature type="active site" evidence="11">
    <location>
        <position position="180"/>
    </location>
</feature>
<evidence type="ECO:0000313" key="16">
    <source>
        <dbReference type="Proteomes" id="UP000593737"/>
    </source>
</evidence>